<evidence type="ECO:0000259" key="3">
    <source>
        <dbReference type="PROSITE" id="PS50977"/>
    </source>
</evidence>
<dbReference type="Pfam" id="PF00440">
    <property type="entry name" value="TetR_N"/>
    <property type="match status" value="1"/>
</dbReference>
<dbReference type="HOGENOM" id="CLU_069356_12_7_9"/>
<organism evidence="4 5">
    <name type="scientific">Thomasclavelia ramosa DSM 1402</name>
    <dbReference type="NCBI Taxonomy" id="445974"/>
    <lineage>
        <taxon>Bacteria</taxon>
        <taxon>Bacillati</taxon>
        <taxon>Bacillota</taxon>
        <taxon>Erysipelotrichia</taxon>
        <taxon>Erysipelotrichales</taxon>
        <taxon>Coprobacillaceae</taxon>
        <taxon>Thomasclavelia</taxon>
    </lineage>
</organism>
<dbReference type="EMBL" id="ABFX02000004">
    <property type="protein sequence ID" value="EDS18885.1"/>
    <property type="molecule type" value="Genomic_DNA"/>
</dbReference>
<name>B0N363_9FIRM</name>
<evidence type="ECO:0000313" key="4">
    <source>
        <dbReference type="EMBL" id="EDS18885.1"/>
    </source>
</evidence>
<evidence type="ECO:0000256" key="2">
    <source>
        <dbReference type="PROSITE-ProRule" id="PRU00335"/>
    </source>
</evidence>
<feature type="domain" description="HTH tetR-type" evidence="3">
    <location>
        <begin position="15"/>
        <end position="75"/>
    </location>
</feature>
<dbReference type="PANTHER" id="PTHR43479">
    <property type="entry name" value="ACREF/ENVCD OPERON REPRESSOR-RELATED"/>
    <property type="match status" value="1"/>
</dbReference>
<dbReference type="eggNOG" id="COG1309">
    <property type="taxonomic scope" value="Bacteria"/>
</dbReference>
<comment type="caution">
    <text evidence="4">The sequence shown here is derived from an EMBL/GenBank/DDBJ whole genome shotgun (WGS) entry which is preliminary data.</text>
</comment>
<evidence type="ECO:0000256" key="1">
    <source>
        <dbReference type="ARBA" id="ARBA00023125"/>
    </source>
</evidence>
<feature type="DNA-binding region" description="H-T-H motif" evidence="2">
    <location>
        <begin position="38"/>
        <end position="57"/>
    </location>
</feature>
<dbReference type="InterPro" id="IPR050624">
    <property type="entry name" value="HTH-type_Tx_Regulator"/>
</dbReference>
<accession>B0N363</accession>
<keyword evidence="1 2" id="KW-0238">DNA-binding</keyword>
<dbReference type="GO" id="GO:0003677">
    <property type="term" value="F:DNA binding"/>
    <property type="evidence" value="ECO:0007669"/>
    <property type="project" value="UniProtKB-UniRule"/>
</dbReference>
<proteinExistence type="predicted"/>
<dbReference type="SUPFAM" id="SSF46689">
    <property type="entry name" value="Homeodomain-like"/>
    <property type="match status" value="1"/>
</dbReference>
<dbReference type="Gene3D" id="1.10.357.10">
    <property type="entry name" value="Tetracycline Repressor, domain 2"/>
    <property type="match status" value="1"/>
</dbReference>
<dbReference type="Proteomes" id="UP000005798">
    <property type="component" value="Unassembled WGS sequence"/>
</dbReference>
<keyword evidence="5" id="KW-1185">Reference proteome</keyword>
<dbReference type="AlphaFoldDB" id="B0N363"/>
<dbReference type="PANTHER" id="PTHR43479:SF11">
    <property type="entry name" value="ACREF_ENVCD OPERON REPRESSOR-RELATED"/>
    <property type="match status" value="1"/>
</dbReference>
<sequence>MKGLIMNNIKTSKAENTKTNIIKALEQLSKDQNLDNIKIRDICTLANISVGTFYLYFKSKEEAILYIYQQCDEQFRNLKLTNDPLDNIYQILDTYYHMVDIDNINFDRTIYKCHLNHYDEYFFSEERPIFILLNQQIIDYTKKADCKDITWDILEFSRGRIYNACISFKELDNTWYKQQINKTISYLKHLNNAT</sequence>
<reference evidence="4" key="1">
    <citation type="submission" date="2007-11" db="EMBL/GenBank/DDBJ databases">
        <authorList>
            <person name="Fulton L."/>
            <person name="Clifton S."/>
            <person name="Fulton B."/>
            <person name="Xu J."/>
            <person name="Minx P."/>
            <person name="Pepin K.H."/>
            <person name="Johnson M."/>
            <person name="Thiruvilangam P."/>
            <person name="Bhonagiri V."/>
            <person name="Nash W.E."/>
            <person name="Mardis E.R."/>
            <person name="Wilson R.K."/>
        </authorList>
    </citation>
    <scope>NUCLEOTIDE SEQUENCE [LARGE SCALE GENOMIC DNA]</scope>
    <source>
        <strain evidence="4">DSM 1402</strain>
    </source>
</reference>
<evidence type="ECO:0000313" key="5">
    <source>
        <dbReference type="Proteomes" id="UP000005798"/>
    </source>
</evidence>
<reference evidence="4" key="2">
    <citation type="submission" date="2014-06" db="EMBL/GenBank/DDBJ databases">
        <title>Draft genome sequence of Clostridium ramosum(DSM 1402).</title>
        <authorList>
            <person name="Sudarsanam P."/>
            <person name="Ley R."/>
            <person name="Guruge J."/>
            <person name="Turnbaugh P.J."/>
            <person name="Mahowald M."/>
            <person name="Liep D."/>
            <person name="Gordon J."/>
        </authorList>
    </citation>
    <scope>NUCLEOTIDE SEQUENCE</scope>
    <source>
        <strain evidence="4">DSM 1402</strain>
    </source>
</reference>
<dbReference type="InterPro" id="IPR009057">
    <property type="entry name" value="Homeodomain-like_sf"/>
</dbReference>
<gene>
    <name evidence="4" type="ORF">CLORAM_00881</name>
</gene>
<dbReference type="InterPro" id="IPR001647">
    <property type="entry name" value="HTH_TetR"/>
</dbReference>
<dbReference type="PROSITE" id="PS50977">
    <property type="entry name" value="HTH_TETR_2"/>
    <property type="match status" value="1"/>
</dbReference>
<protein>
    <submittedName>
        <fullName evidence="4">Transcriptional regulator, TetR family</fullName>
    </submittedName>
</protein>